<organism evidence="1 2">
    <name type="scientific">Chryseobacterium glaciei</name>
    <dbReference type="NCBI Taxonomy" id="1685010"/>
    <lineage>
        <taxon>Bacteria</taxon>
        <taxon>Pseudomonadati</taxon>
        <taxon>Bacteroidota</taxon>
        <taxon>Flavobacteriia</taxon>
        <taxon>Flavobacteriales</taxon>
        <taxon>Weeksellaceae</taxon>
        <taxon>Chryseobacterium group</taxon>
        <taxon>Chryseobacterium</taxon>
    </lineage>
</organism>
<evidence type="ECO:0000313" key="1">
    <source>
        <dbReference type="EMBL" id="ANF51910.1"/>
    </source>
</evidence>
<keyword evidence="2" id="KW-1185">Reference proteome</keyword>
<dbReference type="OrthoDB" id="1274094at2"/>
<dbReference type="KEGG" id="chh:A0O34_15940"/>
<name>A0A172XYE3_9FLAO</name>
<sequence length="268" mass="31496">MKTILISILFLVLNCKGQEPKKGLEKNGITILKTATMYYIPTINSNFEKFEFQKTKEKYIKTDLISSENDKVYNGTSYKLEEKIDNRHVIKYYGLLENGKIINPYELTYFDNSPFEIRKTFYPNGNIKEKGLYILQGNVYKGIWYYFDENGKPTHSIDNDKAYNFRWEDIEKFMIENKIPILLGYKNKFGSTEVNRASPLLFPESSVKDAALTVEKPMWSIIWKGETFNQYYMIVLDGNTGKILYRKKYWVSEEGENVPEPIIENFTK</sequence>
<evidence type="ECO:0008006" key="3">
    <source>
        <dbReference type="Google" id="ProtNLM"/>
    </source>
</evidence>
<reference evidence="1 2" key="1">
    <citation type="submission" date="2016-04" db="EMBL/GenBank/DDBJ databases">
        <title>Complete Genome Sequence of Chryseobacterium sp. IHBB 10212.</title>
        <authorList>
            <person name="Pal M."/>
            <person name="Swarnkar M.K."/>
            <person name="Kaushal K."/>
            <person name="Chhibber S."/>
            <person name="Singh A.K."/>
            <person name="Gulati A."/>
        </authorList>
    </citation>
    <scope>NUCLEOTIDE SEQUENCE [LARGE SCALE GENOMIC DNA]</scope>
    <source>
        <strain evidence="1 2">IHBB 10212</strain>
    </source>
</reference>
<proteinExistence type="predicted"/>
<dbReference type="AlphaFoldDB" id="A0A172XYE3"/>
<dbReference type="EMBL" id="CP015199">
    <property type="protein sequence ID" value="ANF51910.1"/>
    <property type="molecule type" value="Genomic_DNA"/>
</dbReference>
<evidence type="ECO:0000313" key="2">
    <source>
        <dbReference type="Proteomes" id="UP000077824"/>
    </source>
</evidence>
<dbReference type="Proteomes" id="UP000077824">
    <property type="component" value="Chromosome"/>
</dbReference>
<accession>A0A172XYE3</accession>
<dbReference type="STRING" id="1685010.A0O34_15940"/>
<dbReference type="RefSeq" id="WP_066756681.1">
    <property type="nucleotide sequence ID" value="NZ_CP015199.1"/>
</dbReference>
<protein>
    <recommendedName>
        <fullName evidence="3">MORN repeat variant</fullName>
    </recommendedName>
</protein>
<gene>
    <name evidence="1" type="ORF">A0O34_15940</name>
</gene>